<dbReference type="KEGG" id="bbes:BESB_054880"/>
<dbReference type="Proteomes" id="UP000224006">
    <property type="component" value="Chromosome IV"/>
</dbReference>
<accession>A0A2A9MJR1</accession>
<dbReference type="VEuPathDB" id="ToxoDB:BESB_054880"/>
<evidence type="ECO:0000313" key="2">
    <source>
        <dbReference type="Proteomes" id="UP000224006"/>
    </source>
</evidence>
<sequence>MAAFDAPEVAALLKSVVSKKLVSGGYGVKATAVETSDEEMSVVDYLVDSWAVADGQFEDEMTVSRAATEAKEAKSAVKSISRDVAAWTGADAESGDSAGAFVDAILAPAGLLVEVAPMMERARDAMTVDGLESPDTADFHQSHLKELLGLVLELEDIVASKIACVEMTKAFFKFVLVPLKLAAPVARMLLDKKPKLLLAFAAKALLMNASGGKAFGDDGMKKLMLLALVAPKALDVLRTNPAGDLLPLLKLLPLLGGAKLDKLLPIALLAMAAFDAPEVAALLKSVVSKKLVSGGYGVEATAVETSDEEMSVVDYLVDSWAVADGQFEDEMTVSRAATEAKEAKSAVKSISRDVAAWTGADAESGDSAGAFVDAILAPAGLLVEVAPMMERARDAMTVDGLESPDTADFHQSHLKELLGLVLELEDIVASKIACVEMTKAFFKFVLVPLKLAAPVARMLLDKKPKLLLAFAAKALLMNASGGKAFGDDGMKKLMLLALVAPKALDVLRTNPAGDLLPLLKLLPLLGGAKLDKLLPIALLAMAAFDAPEVAALLKSVVSKKLVSGGYGVEATAVETSDEEMSVVDYLVDSWAVADGQFEDEMTVSRAATEAKEAKSAVKSISRDVAAWTGADAESGDSAGAFVDAILAPAGLLVEVAPMMERARDAMTVDGLESPDTADFHQSHLKELLGLVLELEDIVASKIACVEMTKAFFKFVLVPLKLAAPVARMLLDKKPKLLLAFAAKALLMNASGGKAFGDDGMKKLMLLALVAPKALDVLRTNPAGDLLPLLKLLPLLGGAKLDKLLPIALLAMAAFDAPEVAALLKSVVSKKLVSGGYGVEATAVETSDEEMSVVDYLVDSWAVADGQFEDEMTVSRAATEAKEAKSAVKSISRDVAAWTGADAESGDSAGAFVDAILAPAGLLVEVAPMMERARDAMTVDGLESPDTADFHQSHLKELLGLVLELEDIVASKIACVEMTKAFFKFVLVPLKLAAPVARMLLDKKPKLLLAFAAKALLMNASGGKAFGDDGMKKLMLLALVAPKALDVLRTNPAGDLLPLLKLLPLLGGAKLDKLLPIALLAMAAFDAPEVAALLKSVVSKKLVSGGYGVEATAVETSDEEMSVVDYLVDSWAVADGQFEDEMTVSRAATEAKEAKSAVKSISRDVAAWTGADAESGDSAGAFVDAILAPAGLLVEVAPMMERARDAMTVDGLESPDTADFHQSHLKELLGLVLELEDIVASKIACVEMTKAFFKFVLVPLKLAAPVARMLLDKKPKLLLAFAAKALLMNASGGKAFGDDGMKKLMLLALVAPKALDVLRTNPAGDLLPLLKLLPLLGGAKLDKLLPIALLAMAAFDAPEVAALLKSVVSKKLVSGGYGVEATAVETSDEEMSVVDYLVDSWAVADGQFEDEMTVSRAATEAKEAKSAVKSISRDVAAWTGADAESGDSAGAFVDAILAPAGLLVEVAPMMERARDAMTVDGLESPDTADFQQSHLKELLGLVLELEDIVASKIACVEMTKAFFKFVLVPLKLAAPVARMLLDKKPKLLLAFAAKALLMNASGGKAFGDDGMKKLMLLALVAPKALDVLRTNPAGDLLPLLKLLPLLGGAKLDKLLPIALLAMAAFDAPEVAALLKSVVSKKLVSGGYGVKATAVETSDEEMSVVDYLVDSWAVADGQFEDEMTVSRAATEAKEAKSAVKSISRDVAAWTGADAESGDSAGAFVDAILAPAGLLVEVAPMMERARDAMTVDGLESPDTADFHQSHLKELLGLVLELEDIVASKIACVEMTKAFFKFVLVPLKLAAPVARMLLDKKPKLLLAFAAKALLMNASGGKAFGDDGMKKLMLLALVAPKALDVLRTNPAGDLLPLLKLLPLLGGAKLDKLLPIALLAMAAFDAPEVAALLKSVVSKKLVSGGYGVEATAVETSDEEMSVVDYLVDSWAVADGQFEDEMTVSRAATEAKEAKSAVKSISRDVAAWTGADAESGDSAGAFVDAILAPAGLLVEVAPMMERARDAMTVDGLESPDTADFHQSHLKELLGLVLELEDIVASKIACVEMTKAFFKFVLVPLKLAAPVARMLLDKKPKLLLAFAAKALLMNASGGKAFGDDGMKKLMLLALVAPKALDVLRTNPAGDLLPLLKLLPLLGGAKLDKLLPIALLAMAAFDAPEVAALLKSVVSKKLVSGGYGVEATAVETSDEEMSVVDYLVDSWAVADGQFEDEMTVSRAATEAKEAKSAVKSISRDVAAWTGADAESGDSAGAFVDAILAPAGLLVEVAPMMERARDAMTVDGLESPDTADFHQSHLKELLGLVLELEDIVASKIACVEMTKAFFKFVLVPLKLAAPVARMLLDKKPKLLLAFAAKALLMNASGGKAFGDDGMKKLMLLALVAPKALDVLRTNPAGDLLPLLKLLPLLGGAKLDKLLPIALLAMAAFDAPEVAALLKSVVSKKLVSGGYGVEATAVETSDEEMSVVDYLVDSWAVADGQFEDEMTVSRAATEAKEAKSAVKSISRDVAAWTGADAESGDSAGAFVDAILAPAGLLVEVAPMMERARDAMTVDGLESPDTADFHQSHLKELLGLVLELEDIVASKIACVEMTKAFFKFVLVPLKLAAPVARMLLDKKPKLLLAFAAKALLMNASGGKAFGDDGMKKLMLLALVAPKALDVLRTNPAGDLLPLLKLLPLLGGAKLDKLLPIALLAMAAFDAPEVAALLKSVVSKKLVSGGYGVEATAVETSDEEMSVVDYLVDSWAVADGQFEDEMTVSRAATEAKEAKSAVKSISRDVAAWTGADAESGDSAGAFVDAILAPAGLLVEVAPMMERARDAMTVDGLESPDTADFQQSHLKELLGLVLELEDIVASKIACVEMTKAFFKFVLVPLKLAAPVARMLLDKKPKLLLAFAAKALLMNASGGKAFGDDGMKKLMLLALVAPKALDVLRTNPAGDLLPLLKLLPLLGGAKLDKLLPIALLAMAAFDAPEVAALLKSVVSKKLVSGGYGVKATAVETSDEEMSVVDYLVDSWAVADGQFEDEMTVSRAATEAKEAKSAVKSISRDVAAWTGADAESGDSAGAFVDAILAPAGLLVEVAPMMERARDAMTVDGLESPDTADFHQSHLKELLGLVLELEDIVASKIACVEMTKAFFKFVLVPLKLAAPVARMLLDKKPKLLVAFAAKALLMNASGGKAFGDDGMKKLMLLALVAPKALDVLRTNPAGDLLPLLKLLPLLGGAKLDKLLPIALLAMAAFDAPEVAALLKSVVSKKLVSGGYGVKATAVETSDEEMSVVDYLVDSWAVADGQFEDEMTVSRAATEAKEAKSAVKSISRDVAAWTGADAESGDSAGAFVDAILAPAGLLVEVAPMMERARDAMTVDGLESPDTADFHQSHLKELLGLVLELEDIVASKIACVEMTKAFFKFVLVPLKLAAPVARMLLDKKPKLLLAFAAKALLMNASGGKAFGDDGMKKLMLLALVAPKALDVLRTNPAGDLLPLLKLLPLLGGAKLDKLLPIALLAMAAFDAPEVAALLKSVVSKKLVSGGYGVKATAVETSDEEMSVVDYLVDSWAVADGQFEDEMTVSRAATEAKEAKSAVKSISRDVAAWTGADAESGDSAGAFVDAILAPAGLLVEVAPMMERARDAMTVDGLESPDTADFQQSHLKELLGLVLELEDIVASKIACVEMTKAFFKFVLVPLKLAAPVARMLLDKKPKLLVAFAAKALLMNASGGKAFGDDGMKKLMLLALVAPKALDVLRTNPAGDLLPLLKLLPLLGGAKLDKLLPIALLAMAAFDAPEVAALLKSVVSKKLVSGGYGVEATAVETSDEEMSVVDYLVDSWAVADGQFEDEMTVSRAATEAKEAKSAVKSISRDVAAWTGADAESGDSAGAFVDAILAPAGLLVEVAPMMERARDAMTVDGLESPDTADFQQSHLKELLGLVLELEDIVASKIACVEMTKAFFKFVLVPLKLAAPVARMLLDKKPKLLVAFAAKALLMNA</sequence>
<reference evidence="1 2" key="1">
    <citation type="submission" date="2017-09" db="EMBL/GenBank/DDBJ databases">
        <title>Genome sequencing of Besnoitia besnoiti strain Bb-Ger1.</title>
        <authorList>
            <person name="Schares G."/>
            <person name="Venepally P."/>
            <person name="Lorenzi H.A."/>
        </authorList>
    </citation>
    <scope>NUCLEOTIDE SEQUENCE [LARGE SCALE GENOMIC DNA]</scope>
    <source>
        <strain evidence="1 2">Bb-Ger1</strain>
    </source>
</reference>
<name>A0A2A9MJR1_BESBE</name>
<dbReference type="RefSeq" id="XP_029219846.1">
    <property type="nucleotide sequence ID" value="XM_029363923.1"/>
</dbReference>
<evidence type="ECO:0000313" key="1">
    <source>
        <dbReference type="EMBL" id="PFH35837.1"/>
    </source>
</evidence>
<dbReference type="OrthoDB" id="333565at2759"/>
<gene>
    <name evidence="1" type="ORF">BESB_054880</name>
</gene>
<dbReference type="GeneID" id="40310417"/>
<comment type="caution">
    <text evidence="1">The sequence shown here is derived from an EMBL/GenBank/DDBJ whole genome shotgun (WGS) entry which is preliminary data.</text>
</comment>
<proteinExistence type="predicted"/>
<protein>
    <submittedName>
        <fullName evidence="1">Uncharacterized protein</fullName>
    </submittedName>
</protein>
<organism evidence="1 2">
    <name type="scientific">Besnoitia besnoiti</name>
    <name type="common">Apicomplexan protozoan</name>
    <dbReference type="NCBI Taxonomy" id="94643"/>
    <lineage>
        <taxon>Eukaryota</taxon>
        <taxon>Sar</taxon>
        <taxon>Alveolata</taxon>
        <taxon>Apicomplexa</taxon>
        <taxon>Conoidasida</taxon>
        <taxon>Coccidia</taxon>
        <taxon>Eucoccidiorida</taxon>
        <taxon>Eimeriorina</taxon>
        <taxon>Sarcocystidae</taxon>
        <taxon>Besnoitia</taxon>
    </lineage>
</organism>
<dbReference type="EMBL" id="NWUJ01000004">
    <property type="protein sequence ID" value="PFH35837.1"/>
    <property type="molecule type" value="Genomic_DNA"/>
</dbReference>
<keyword evidence="2" id="KW-1185">Reference proteome</keyword>